<comment type="caution">
    <text evidence="10">The sequence shown here is derived from an EMBL/GenBank/DDBJ whole genome shotgun (WGS) entry which is preliminary data.</text>
</comment>
<dbReference type="Pfam" id="PF18967">
    <property type="entry name" value="PycTM"/>
    <property type="match status" value="1"/>
</dbReference>
<evidence type="ECO:0000256" key="2">
    <source>
        <dbReference type="ARBA" id="ARBA00022475"/>
    </source>
</evidence>
<evidence type="ECO:0000256" key="7">
    <source>
        <dbReference type="ARBA" id="ARBA00023136"/>
    </source>
</evidence>
<dbReference type="EMBL" id="LJGW01000019">
    <property type="protein sequence ID" value="OEV14126.1"/>
    <property type="molecule type" value="Genomic_DNA"/>
</dbReference>
<feature type="domain" description="Pycsar effector protein" evidence="9">
    <location>
        <begin position="3"/>
        <end position="135"/>
    </location>
</feature>
<keyword evidence="5 8" id="KW-1133">Transmembrane helix</keyword>
<keyword evidence="6" id="KW-0051">Antiviral defense</keyword>
<dbReference type="AlphaFoldDB" id="A0A1E7LD44"/>
<proteinExistence type="predicted"/>
<dbReference type="Proteomes" id="UP000176005">
    <property type="component" value="Unassembled WGS sequence"/>
</dbReference>
<dbReference type="InterPro" id="IPR043760">
    <property type="entry name" value="PycTM_dom"/>
</dbReference>
<feature type="transmembrane region" description="Helical" evidence="8">
    <location>
        <begin position="44"/>
        <end position="68"/>
    </location>
</feature>
<evidence type="ECO:0000259" key="9">
    <source>
        <dbReference type="Pfam" id="PF18967"/>
    </source>
</evidence>
<evidence type="ECO:0000256" key="5">
    <source>
        <dbReference type="ARBA" id="ARBA00022989"/>
    </source>
</evidence>
<evidence type="ECO:0000313" key="10">
    <source>
        <dbReference type="EMBL" id="OEV14126.1"/>
    </source>
</evidence>
<feature type="transmembrane region" description="Helical" evidence="8">
    <location>
        <begin position="21"/>
        <end position="38"/>
    </location>
</feature>
<evidence type="ECO:0000313" key="11">
    <source>
        <dbReference type="Proteomes" id="UP000176005"/>
    </source>
</evidence>
<keyword evidence="4" id="KW-0547">Nucleotide-binding</keyword>
<accession>A0A1E7LD44</accession>
<dbReference type="GO" id="GO:0005886">
    <property type="term" value="C:plasma membrane"/>
    <property type="evidence" value="ECO:0007669"/>
    <property type="project" value="UniProtKB-SubCell"/>
</dbReference>
<evidence type="ECO:0000256" key="8">
    <source>
        <dbReference type="SAM" id="Phobius"/>
    </source>
</evidence>
<evidence type="ECO:0000256" key="4">
    <source>
        <dbReference type="ARBA" id="ARBA00022741"/>
    </source>
</evidence>
<comment type="subcellular location">
    <subcellularLocation>
        <location evidence="1">Cell membrane</location>
    </subcellularLocation>
</comment>
<feature type="transmembrane region" description="Helical" evidence="8">
    <location>
        <begin position="114"/>
        <end position="138"/>
    </location>
</feature>
<protein>
    <recommendedName>
        <fullName evidence="9">Pycsar effector protein domain-containing protein</fullName>
    </recommendedName>
</protein>
<sequence>MAATVTALQGDLARTEVKASLLLALTGAALVGLVSAAGDLELTIPATVAAALGAVALLAATVLLLIAVRPDLGGGGWTSWPGLDDARLRAELTSGYRVDHLRFMAQLATRKFRLIRAAVDCTLAGIGLFALAAVLAWAA</sequence>
<evidence type="ECO:0000256" key="3">
    <source>
        <dbReference type="ARBA" id="ARBA00022692"/>
    </source>
</evidence>
<gene>
    <name evidence="10" type="ORF">AN218_00645</name>
</gene>
<keyword evidence="3 8" id="KW-0812">Transmembrane</keyword>
<name>A0A1E7LD44_9ACTN</name>
<keyword evidence="7 8" id="KW-0472">Membrane</keyword>
<dbReference type="GO" id="GO:0000166">
    <property type="term" value="F:nucleotide binding"/>
    <property type="evidence" value="ECO:0007669"/>
    <property type="project" value="UniProtKB-KW"/>
</dbReference>
<organism evidence="10 11">
    <name type="scientific">Streptomyces nanshensis</name>
    <dbReference type="NCBI Taxonomy" id="518642"/>
    <lineage>
        <taxon>Bacteria</taxon>
        <taxon>Bacillati</taxon>
        <taxon>Actinomycetota</taxon>
        <taxon>Actinomycetes</taxon>
        <taxon>Kitasatosporales</taxon>
        <taxon>Streptomycetaceae</taxon>
        <taxon>Streptomyces</taxon>
    </lineage>
</organism>
<keyword evidence="11" id="KW-1185">Reference proteome</keyword>
<dbReference type="GO" id="GO:0051607">
    <property type="term" value="P:defense response to virus"/>
    <property type="evidence" value="ECO:0007669"/>
    <property type="project" value="UniProtKB-KW"/>
</dbReference>
<evidence type="ECO:0000256" key="1">
    <source>
        <dbReference type="ARBA" id="ARBA00004236"/>
    </source>
</evidence>
<evidence type="ECO:0000256" key="6">
    <source>
        <dbReference type="ARBA" id="ARBA00023118"/>
    </source>
</evidence>
<keyword evidence="2" id="KW-1003">Cell membrane</keyword>
<reference evidence="10 11" key="1">
    <citation type="journal article" date="2016" name="Front. Microbiol.">
        <title>Comparative Genomics Analysis of Streptomyces Species Reveals Their Adaptation to the Marine Environment and Their Diversity at the Genomic Level.</title>
        <authorList>
            <person name="Tian X."/>
            <person name="Zhang Z."/>
            <person name="Yang T."/>
            <person name="Chen M."/>
            <person name="Li J."/>
            <person name="Chen F."/>
            <person name="Yang J."/>
            <person name="Li W."/>
            <person name="Zhang B."/>
            <person name="Zhang Z."/>
            <person name="Wu J."/>
            <person name="Zhang C."/>
            <person name="Long L."/>
            <person name="Xiao J."/>
        </authorList>
    </citation>
    <scope>NUCLEOTIDE SEQUENCE [LARGE SCALE GENOMIC DNA]</scope>
    <source>
        <strain evidence="10 11">SCSIO 10429</strain>
    </source>
</reference>